<protein>
    <recommendedName>
        <fullName evidence="3">NAD-dependent epimerase/dehydratase family protein</fullName>
    </recommendedName>
</protein>
<dbReference type="OrthoDB" id="9809586at2"/>
<dbReference type="InterPro" id="IPR036291">
    <property type="entry name" value="NAD(P)-bd_dom_sf"/>
</dbReference>
<name>A0A562K1N0_9BACI</name>
<evidence type="ECO:0000313" key="2">
    <source>
        <dbReference type="Proteomes" id="UP000318667"/>
    </source>
</evidence>
<evidence type="ECO:0008006" key="3">
    <source>
        <dbReference type="Google" id="ProtNLM"/>
    </source>
</evidence>
<dbReference type="RefSeq" id="WP_144541938.1">
    <property type="nucleotide sequence ID" value="NZ_CBCSDC010000006.1"/>
</dbReference>
<sequence>MNDILVLGGTQFFGKKLVEKLLLEGKKVTIATRGLTKDPFGDKVERLIIDRENIKSQRAAFSGRKWNVVYDQSCFSPQEAKATAEALDGKVAHYIFTSSMAVYDFGTLHKEGILSRNNFLLHIDQEMLIKGMKAIRKPSVLGKQSYLITRGFNHLQQDFRS</sequence>
<evidence type="ECO:0000313" key="1">
    <source>
        <dbReference type="EMBL" id="TWH89338.1"/>
    </source>
</evidence>
<keyword evidence="2" id="KW-1185">Reference proteome</keyword>
<gene>
    <name evidence="1" type="ORF">IQ19_01769</name>
</gene>
<comment type="caution">
    <text evidence="1">The sequence shown here is derived from an EMBL/GenBank/DDBJ whole genome shotgun (WGS) entry which is preliminary data.</text>
</comment>
<dbReference type="EMBL" id="VLKI01000003">
    <property type="protein sequence ID" value="TWH89338.1"/>
    <property type="molecule type" value="Genomic_DNA"/>
</dbReference>
<organism evidence="1 2">
    <name type="scientific">Cytobacillus oceanisediminis</name>
    <dbReference type="NCBI Taxonomy" id="665099"/>
    <lineage>
        <taxon>Bacteria</taxon>
        <taxon>Bacillati</taxon>
        <taxon>Bacillota</taxon>
        <taxon>Bacilli</taxon>
        <taxon>Bacillales</taxon>
        <taxon>Bacillaceae</taxon>
        <taxon>Cytobacillus</taxon>
    </lineage>
</organism>
<dbReference type="SUPFAM" id="SSF51735">
    <property type="entry name" value="NAD(P)-binding Rossmann-fold domains"/>
    <property type="match status" value="1"/>
</dbReference>
<proteinExistence type="predicted"/>
<dbReference type="Proteomes" id="UP000318667">
    <property type="component" value="Unassembled WGS sequence"/>
</dbReference>
<accession>A0A562K1N0</accession>
<dbReference type="GeneID" id="65402983"/>
<dbReference type="AlphaFoldDB" id="A0A562K1N0"/>
<reference evidence="1 2" key="1">
    <citation type="journal article" date="2015" name="Stand. Genomic Sci.">
        <title>Genomic Encyclopedia of Bacterial and Archaeal Type Strains, Phase III: the genomes of soil and plant-associated and newly described type strains.</title>
        <authorList>
            <person name="Whitman W.B."/>
            <person name="Woyke T."/>
            <person name="Klenk H.P."/>
            <person name="Zhou Y."/>
            <person name="Lilburn T.G."/>
            <person name="Beck B.J."/>
            <person name="De Vos P."/>
            <person name="Vandamme P."/>
            <person name="Eisen J.A."/>
            <person name="Garrity G."/>
            <person name="Hugenholtz P."/>
            <person name="Kyrpides N.C."/>
        </authorList>
    </citation>
    <scope>NUCLEOTIDE SEQUENCE [LARGE SCALE GENOMIC DNA]</scope>
    <source>
        <strain evidence="1 2">CGMCC 1.10115</strain>
    </source>
</reference>
<dbReference type="Gene3D" id="3.40.50.720">
    <property type="entry name" value="NAD(P)-binding Rossmann-like Domain"/>
    <property type="match status" value="1"/>
</dbReference>